<dbReference type="OrthoDB" id="6998416at2"/>
<keyword evidence="3" id="KW-1185">Reference proteome</keyword>
<accession>A0A1X7AF60</accession>
<name>A0A1X7AF60_9GAMM</name>
<organism evidence="2 3">
    <name type="scientific">Parendozoicomonas haliclonae</name>
    <dbReference type="NCBI Taxonomy" id="1960125"/>
    <lineage>
        <taxon>Bacteria</taxon>
        <taxon>Pseudomonadati</taxon>
        <taxon>Pseudomonadota</taxon>
        <taxon>Gammaproteobacteria</taxon>
        <taxon>Oceanospirillales</taxon>
        <taxon>Endozoicomonadaceae</taxon>
        <taxon>Parendozoicomonas</taxon>
    </lineage>
</organism>
<dbReference type="AlphaFoldDB" id="A0A1X7AF60"/>
<proteinExistence type="predicted"/>
<dbReference type="Proteomes" id="UP000196573">
    <property type="component" value="Unassembled WGS sequence"/>
</dbReference>
<evidence type="ECO:0000313" key="3">
    <source>
        <dbReference type="Proteomes" id="UP000196573"/>
    </source>
</evidence>
<feature type="signal peptide" evidence="1">
    <location>
        <begin position="1"/>
        <end position="19"/>
    </location>
</feature>
<evidence type="ECO:0000256" key="1">
    <source>
        <dbReference type="SAM" id="SignalP"/>
    </source>
</evidence>
<protein>
    <submittedName>
        <fullName evidence="2">Uncharacterized protein</fullName>
    </submittedName>
</protein>
<dbReference type="EMBL" id="FWPT01000001">
    <property type="protein sequence ID" value="SMA34739.1"/>
    <property type="molecule type" value="Genomic_DNA"/>
</dbReference>
<reference evidence="2 3" key="1">
    <citation type="submission" date="2017-03" db="EMBL/GenBank/DDBJ databases">
        <authorList>
            <person name="Afonso C.L."/>
            <person name="Miller P.J."/>
            <person name="Scott M.A."/>
            <person name="Spackman E."/>
            <person name="Goraichik I."/>
            <person name="Dimitrov K.M."/>
            <person name="Suarez D.L."/>
            <person name="Swayne D.E."/>
        </authorList>
    </citation>
    <scope>NUCLEOTIDE SEQUENCE [LARGE SCALE GENOMIC DNA]</scope>
    <source>
        <strain evidence="2">SB41UT1</strain>
    </source>
</reference>
<feature type="chain" id="PRO_5012146160" evidence="1">
    <location>
        <begin position="20"/>
        <end position="152"/>
    </location>
</feature>
<evidence type="ECO:0000313" key="2">
    <source>
        <dbReference type="EMBL" id="SMA34739.1"/>
    </source>
</evidence>
<sequence>MLSRLILLIALFVTPLASASDIFMIARAKVNDSTLTSVVFFNSHEITTLKECETERRYGSRNNWRVFTHVLNTGGVSYGTQYRCATSPQKVSKWFDTDPYTRKYLVRYDQNKNMTVTPYDSIADCRRQVMKEQDEENINLFCASSNQDLIKS</sequence>
<keyword evidence="1" id="KW-0732">Signal</keyword>
<gene>
    <name evidence="2" type="ORF">EHSB41UT_00443</name>
</gene>
<dbReference type="RefSeq" id="WP_087106442.1">
    <property type="nucleotide sequence ID" value="NZ_CBCSCN010000004.1"/>
</dbReference>